<keyword evidence="2" id="KW-1185">Reference proteome</keyword>
<gene>
    <name evidence="1" type="primary">AVEN_1021_1</name>
    <name evidence="1" type="ORF">TNCT_84441</name>
</gene>
<evidence type="ECO:0000313" key="1">
    <source>
        <dbReference type="EMBL" id="GFR29874.1"/>
    </source>
</evidence>
<dbReference type="Proteomes" id="UP000887116">
    <property type="component" value="Unassembled WGS sequence"/>
</dbReference>
<proteinExistence type="predicted"/>
<dbReference type="Gene3D" id="3.30.420.10">
    <property type="entry name" value="Ribonuclease H-like superfamily/Ribonuclease H"/>
    <property type="match status" value="1"/>
</dbReference>
<reference evidence="1" key="1">
    <citation type="submission" date="2020-07" db="EMBL/GenBank/DDBJ databases">
        <title>Multicomponent nature underlies the extraordinary mechanical properties of spider dragline silk.</title>
        <authorList>
            <person name="Kono N."/>
            <person name="Nakamura H."/>
            <person name="Mori M."/>
            <person name="Yoshida Y."/>
            <person name="Ohtoshi R."/>
            <person name="Malay A.D."/>
            <person name="Moran D.A.P."/>
            <person name="Tomita M."/>
            <person name="Numata K."/>
            <person name="Arakawa K."/>
        </authorList>
    </citation>
    <scope>NUCLEOTIDE SEQUENCE</scope>
</reference>
<dbReference type="InterPro" id="IPR036397">
    <property type="entry name" value="RNaseH_sf"/>
</dbReference>
<dbReference type="OrthoDB" id="10042427at2759"/>
<comment type="caution">
    <text evidence="1">The sequence shown here is derived from an EMBL/GenBank/DDBJ whole genome shotgun (WGS) entry which is preliminary data.</text>
</comment>
<evidence type="ECO:0000313" key="2">
    <source>
        <dbReference type="Proteomes" id="UP000887116"/>
    </source>
</evidence>
<organism evidence="1 2">
    <name type="scientific">Trichonephila clavata</name>
    <name type="common">Joro spider</name>
    <name type="synonym">Nephila clavata</name>
    <dbReference type="NCBI Taxonomy" id="2740835"/>
    <lineage>
        <taxon>Eukaryota</taxon>
        <taxon>Metazoa</taxon>
        <taxon>Ecdysozoa</taxon>
        <taxon>Arthropoda</taxon>
        <taxon>Chelicerata</taxon>
        <taxon>Arachnida</taxon>
        <taxon>Araneae</taxon>
        <taxon>Araneomorphae</taxon>
        <taxon>Entelegynae</taxon>
        <taxon>Araneoidea</taxon>
        <taxon>Nephilidae</taxon>
        <taxon>Trichonephila</taxon>
    </lineage>
</organism>
<sequence>MNRICICFHLFGQQKQHLGGKQFAENDGVQHEVLLWMKQQPKEFCVSGNGALIKRWDRCINVTGDHMER</sequence>
<dbReference type="EMBL" id="BMAO01019324">
    <property type="protein sequence ID" value="GFR29874.1"/>
    <property type="molecule type" value="Genomic_DNA"/>
</dbReference>
<dbReference type="GO" id="GO:0003676">
    <property type="term" value="F:nucleic acid binding"/>
    <property type="evidence" value="ECO:0007669"/>
    <property type="project" value="InterPro"/>
</dbReference>
<protein>
    <submittedName>
        <fullName evidence="1">Uncharacterized protein</fullName>
    </submittedName>
</protein>
<dbReference type="AlphaFoldDB" id="A0A8X6M3E9"/>
<accession>A0A8X6M3E9</accession>
<name>A0A8X6M3E9_TRICU</name>